<protein>
    <submittedName>
        <fullName evidence="2">DUF669 domain-containing protein</fullName>
    </submittedName>
</protein>
<dbReference type="OrthoDB" id="5220at2"/>
<evidence type="ECO:0000313" key="3">
    <source>
        <dbReference type="Proteomes" id="UP000317839"/>
    </source>
</evidence>
<keyword evidence="3" id="KW-1185">Reference proteome</keyword>
<reference evidence="2 3" key="1">
    <citation type="submission" date="2019-06" db="EMBL/GenBank/DDBJ databases">
        <title>Draft genome of Aliikangiella marina GYP-15.</title>
        <authorList>
            <person name="Wang G."/>
        </authorList>
    </citation>
    <scope>NUCLEOTIDE SEQUENCE [LARGE SCALE GENOMIC DNA]</scope>
    <source>
        <strain evidence="2 3">GYP-15</strain>
    </source>
</reference>
<dbReference type="EMBL" id="VIKR01000001">
    <property type="protein sequence ID" value="TQV76648.1"/>
    <property type="molecule type" value="Genomic_DNA"/>
</dbReference>
<organism evidence="2 3">
    <name type="scientific">Aliikangiella marina</name>
    <dbReference type="NCBI Taxonomy" id="1712262"/>
    <lineage>
        <taxon>Bacteria</taxon>
        <taxon>Pseudomonadati</taxon>
        <taxon>Pseudomonadota</taxon>
        <taxon>Gammaproteobacteria</taxon>
        <taxon>Oceanospirillales</taxon>
        <taxon>Pleioneaceae</taxon>
        <taxon>Aliikangiella</taxon>
    </lineage>
</organism>
<comment type="caution">
    <text evidence="2">The sequence shown here is derived from an EMBL/GenBank/DDBJ whole genome shotgun (WGS) entry which is preliminary data.</text>
</comment>
<name>A0A545THG9_9GAMM</name>
<gene>
    <name evidence="2" type="ORF">FLL45_01430</name>
</gene>
<dbReference type="Proteomes" id="UP000317839">
    <property type="component" value="Unassembled WGS sequence"/>
</dbReference>
<accession>A0A545THG9</accession>
<evidence type="ECO:0000256" key="1">
    <source>
        <dbReference type="SAM" id="MobiDB-lite"/>
    </source>
</evidence>
<sequence>MQQEDLIICNDLDEIPETDFDVVPPNEYPMQAVDVTLKTTNDGTGKYINVQFEIVDGEQAGRKIFQMFNIKNKSAKAVQIGVGELKSWIKACGYEPSGQLLFSSVTALEGQVFVGKVGIQKQEGYDDKNTIKAFKSANGYVAPSEPQQSQGLQKTPQQAQTSQPDKVPAFLKKQAQ</sequence>
<dbReference type="Pfam" id="PF05037">
    <property type="entry name" value="DUF669"/>
    <property type="match status" value="1"/>
</dbReference>
<feature type="compositionally biased region" description="Polar residues" evidence="1">
    <location>
        <begin position="145"/>
        <end position="164"/>
    </location>
</feature>
<dbReference type="RefSeq" id="WP_142888008.1">
    <property type="nucleotide sequence ID" value="NZ_VIKR01000001.1"/>
</dbReference>
<dbReference type="AlphaFoldDB" id="A0A545THG9"/>
<feature type="region of interest" description="Disordered" evidence="1">
    <location>
        <begin position="141"/>
        <end position="176"/>
    </location>
</feature>
<proteinExistence type="predicted"/>
<dbReference type="InterPro" id="IPR007731">
    <property type="entry name" value="DUF669"/>
</dbReference>
<evidence type="ECO:0000313" key="2">
    <source>
        <dbReference type="EMBL" id="TQV76648.1"/>
    </source>
</evidence>